<protein>
    <recommendedName>
        <fullName evidence="11">Receptor-like serine/threonine-protein kinase</fullName>
        <ecNumber evidence="11">2.7.11.1</ecNumber>
    </recommendedName>
</protein>
<evidence type="ECO:0000256" key="13">
    <source>
        <dbReference type="SAM" id="SignalP"/>
    </source>
</evidence>
<dbReference type="SUPFAM" id="SSF56112">
    <property type="entry name" value="Protein kinase-like (PK-like)"/>
    <property type="match status" value="1"/>
</dbReference>
<feature type="domain" description="Bulb-type lectin" evidence="15">
    <location>
        <begin position="23"/>
        <end position="147"/>
    </location>
</feature>
<dbReference type="InterPro" id="IPR008271">
    <property type="entry name" value="Ser/Thr_kinase_AS"/>
</dbReference>
<evidence type="ECO:0000256" key="10">
    <source>
        <dbReference type="ARBA" id="ARBA00023180"/>
    </source>
</evidence>
<evidence type="ECO:0000256" key="9">
    <source>
        <dbReference type="ARBA" id="ARBA00023157"/>
    </source>
</evidence>
<dbReference type="GO" id="GO:0005886">
    <property type="term" value="C:plasma membrane"/>
    <property type="evidence" value="ECO:0007669"/>
    <property type="project" value="UniProtKB-SubCell"/>
</dbReference>
<keyword evidence="6 11" id="KW-0547">Nucleotide-binding</keyword>
<dbReference type="Gene3D" id="1.10.510.10">
    <property type="entry name" value="Transferase(Phosphotransferase) domain 1"/>
    <property type="match status" value="2"/>
</dbReference>
<evidence type="ECO:0000256" key="4">
    <source>
        <dbReference type="ARBA" id="ARBA00022679"/>
    </source>
</evidence>
<evidence type="ECO:0000259" key="14">
    <source>
        <dbReference type="PROSITE" id="PS50011"/>
    </source>
</evidence>
<feature type="region of interest" description="Disordered" evidence="12">
    <location>
        <begin position="670"/>
        <end position="689"/>
    </location>
</feature>
<evidence type="ECO:0000256" key="12">
    <source>
        <dbReference type="SAM" id="MobiDB-lite"/>
    </source>
</evidence>
<dbReference type="InterPro" id="IPR001245">
    <property type="entry name" value="Ser-Thr/Tyr_kinase_cat_dom"/>
</dbReference>
<evidence type="ECO:0000256" key="3">
    <source>
        <dbReference type="ARBA" id="ARBA00022527"/>
    </source>
</evidence>
<comment type="subcellular location">
    <subcellularLocation>
        <location evidence="1">Cell membrane</location>
        <topology evidence="1">Single-pass type I membrane protein</topology>
    </subcellularLocation>
</comment>
<dbReference type="GO" id="GO:0106310">
    <property type="term" value="F:protein serine kinase activity"/>
    <property type="evidence" value="ECO:0007669"/>
    <property type="project" value="RHEA"/>
</dbReference>
<feature type="chain" id="PRO_5015192393" description="Receptor-like serine/threonine-protein kinase" evidence="13">
    <location>
        <begin position="23"/>
        <end position="704"/>
    </location>
</feature>
<comment type="similarity">
    <text evidence="11">Belongs to the protein kinase superfamily. Ser/Thr protein kinase family.</text>
</comment>
<evidence type="ECO:0000313" key="17">
    <source>
        <dbReference type="EMBL" id="PRQ55869.1"/>
    </source>
</evidence>
<dbReference type="InterPro" id="IPR000858">
    <property type="entry name" value="S_locus_glycoprot_dom"/>
</dbReference>
<dbReference type="AlphaFoldDB" id="A0A2P6SB38"/>
<dbReference type="InterPro" id="IPR024171">
    <property type="entry name" value="SRK-like_kinase"/>
</dbReference>
<dbReference type="Gene3D" id="2.90.10.10">
    <property type="entry name" value="Bulb-type lectin domain"/>
    <property type="match status" value="1"/>
</dbReference>
<keyword evidence="18" id="KW-1185">Reference proteome</keyword>
<evidence type="ECO:0000256" key="6">
    <source>
        <dbReference type="ARBA" id="ARBA00022741"/>
    </source>
</evidence>
<dbReference type="FunFam" id="1.10.510.10:FF:001019">
    <property type="entry name" value="G-type lectin S-receptor-like serine/threonine-protein kinase B120"/>
    <property type="match status" value="1"/>
</dbReference>
<gene>
    <name evidence="17" type="ORF">RchiOBHm_Chr1g0329371</name>
</gene>
<evidence type="ECO:0000259" key="15">
    <source>
        <dbReference type="PROSITE" id="PS50927"/>
    </source>
</evidence>
<dbReference type="PIRSF" id="PIRSF000641">
    <property type="entry name" value="SRK"/>
    <property type="match status" value="1"/>
</dbReference>
<evidence type="ECO:0000256" key="8">
    <source>
        <dbReference type="ARBA" id="ARBA00022840"/>
    </source>
</evidence>
<comment type="catalytic activity">
    <reaction evidence="11">
        <text>L-seryl-[protein] + ATP = O-phospho-L-seryl-[protein] + ADP + H(+)</text>
        <dbReference type="Rhea" id="RHEA:17989"/>
        <dbReference type="Rhea" id="RHEA-COMP:9863"/>
        <dbReference type="Rhea" id="RHEA-COMP:11604"/>
        <dbReference type="ChEBI" id="CHEBI:15378"/>
        <dbReference type="ChEBI" id="CHEBI:29999"/>
        <dbReference type="ChEBI" id="CHEBI:30616"/>
        <dbReference type="ChEBI" id="CHEBI:83421"/>
        <dbReference type="ChEBI" id="CHEBI:456216"/>
        <dbReference type="EC" id="2.7.11.1"/>
    </reaction>
</comment>
<dbReference type="CDD" id="cd00028">
    <property type="entry name" value="B_lectin"/>
    <property type="match status" value="1"/>
</dbReference>
<dbReference type="PROSITE" id="PS50948">
    <property type="entry name" value="PAN"/>
    <property type="match status" value="1"/>
</dbReference>
<sequence length="704" mass="79374">MAWLLCYRVTLLLSHILSFCTCQYKIVPGQYITGNHTLVSSLGTFSLGFFNPNENSTKYFLGIRFDTFPNTALVWVANRESPLDSPGFFMISGDGNLVVLDQTRNLVWSTNASVSTSAVNHTTGLLEDTGNLVLSFEEVTLWQSFDHPSDTMLPGIKISLNKTTGQQRRLTSWAALDDPQPGKFTFGIDPEVPIQAFTWKETTLYWTSSMYIGKDTRTDFQNPGGTASFLTHNFDVDEVYLAYSVSDSSVKLRVWLNPTWQFILLLWQGSSKTWLEQGNLPADNCDFYAHCGPNSACRRGEPLSSSCKCLIGFTAKFPNQSAVGNWSSGCVREKMLTCGNGIQGNFSKLENVRLPDHSVLLENRSMSQCHFDCQQNCSCTAYEHVNDTDGSNSGKCLAWFGELLDLVENHYNSERDMYIRLQNNFSEVNKLGEGGFGPVYKGILPENQEVAIKRLSKKSGQGHHEFKNELKLLDKLQHTNLVRLLGCCMEEDEMILIYEYMSNRSLDKFLFDSFEKTKLDWDIRFQIIQGVAQGVLYIHKYSRLKIIHRDLKASNVLLDGTMNPKVSDFGMARIFDINQIEANTNKVVGTYFGVLLLEIVSGKKNAYFYHFENSLTLAQWVIDVSIRETCRIHEALRCIHVGLLCVQEAPADRPTMSSVIHMLEADEATSFPPSKEPAFSTRRNSSPVTTYSNNVVTITLPEPR</sequence>
<comment type="caution">
    <text evidence="17">The sequence shown here is derived from an EMBL/GenBank/DDBJ whole genome shotgun (WGS) entry which is preliminary data.</text>
</comment>
<dbReference type="Pfam" id="PF01453">
    <property type="entry name" value="B_lectin"/>
    <property type="match status" value="1"/>
</dbReference>
<dbReference type="InterPro" id="IPR003609">
    <property type="entry name" value="Pan_app"/>
</dbReference>
<dbReference type="GO" id="GO:0004674">
    <property type="term" value="F:protein serine/threonine kinase activity"/>
    <property type="evidence" value="ECO:0007669"/>
    <property type="project" value="UniProtKB-KW"/>
</dbReference>
<evidence type="ECO:0000256" key="1">
    <source>
        <dbReference type="ARBA" id="ARBA00004251"/>
    </source>
</evidence>
<dbReference type="CDD" id="cd01098">
    <property type="entry name" value="PAN_AP_plant"/>
    <property type="match status" value="1"/>
</dbReference>
<keyword evidence="5 13" id="KW-0732">Signal</keyword>
<dbReference type="Pfam" id="PF07714">
    <property type="entry name" value="PK_Tyr_Ser-Thr"/>
    <property type="match status" value="1"/>
</dbReference>
<dbReference type="GO" id="GO:0048544">
    <property type="term" value="P:recognition of pollen"/>
    <property type="evidence" value="ECO:0007669"/>
    <property type="project" value="InterPro"/>
</dbReference>
<evidence type="ECO:0000256" key="11">
    <source>
        <dbReference type="PIRNR" id="PIRNR000641"/>
    </source>
</evidence>
<keyword evidence="2" id="KW-0472">Membrane</keyword>
<keyword evidence="10" id="KW-0325">Glycoprotein</keyword>
<evidence type="ECO:0000259" key="16">
    <source>
        <dbReference type="PROSITE" id="PS50948"/>
    </source>
</evidence>
<dbReference type="PROSITE" id="PS00108">
    <property type="entry name" value="PROTEIN_KINASE_ST"/>
    <property type="match status" value="1"/>
</dbReference>
<keyword evidence="4 11" id="KW-0808">Transferase</keyword>
<comment type="catalytic activity">
    <reaction evidence="11">
        <text>L-threonyl-[protein] + ATP = O-phospho-L-threonyl-[protein] + ADP + H(+)</text>
        <dbReference type="Rhea" id="RHEA:46608"/>
        <dbReference type="Rhea" id="RHEA-COMP:11060"/>
        <dbReference type="Rhea" id="RHEA-COMP:11605"/>
        <dbReference type="ChEBI" id="CHEBI:15378"/>
        <dbReference type="ChEBI" id="CHEBI:30013"/>
        <dbReference type="ChEBI" id="CHEBI:30616"/>
        <dbReference type="ChEBI" id="CHEBI:61977"/>
        <dbReference type="ChEBI" id="CHEBI:456216"/>
        <dbReference type="EC" id="2.7.11.1"/>
    </reaction>
</comment>
<dbReference type="Gene3D" id="3.30.200.20">
    <property type="entry name" value="Phosphorylase Kinase, domain 1"/>
    <property type="match status" value="1"/>
</dbReference>
<dbReference type="OMA" id="IGHICEN"/>
<name>A0A2P6SB38_ROSCH</name>
<evidence type="ECO:0000256" key="2">
    <source>
        <dbReference type="ARBA" id="ARBA00022475"/>
    </source>
</evidence>
<dbReference type="SUPFAM" id="SSF51110">
    <property type="entry name" value="alpha-D-mannose-specific plant lectins"/>
    <property type="match status" value="1"/>
</dbReference>
<dbReference type="EC" id="2.7.11.1" evidence="11"/>
<keyword evidence="3 11" id="KW-0723">Serine/threonine-protein kinase</keyword>
<dbReference type="PROSITE" id="PS50927">
    <property type="entry name" value="BULB_LECTIN"/>
    <property type="match status" value="1"/>
</dbReference>
<dbReference type="InterPro" id="IPR000719">
    <property type="entry name" value="Prot_kinase_dom"/>
</dbReference>
<dbReference type="FunFam" id="3.30.200.20:FF:000162">
    <property type="entry name" value="Adenine nucleotide alpha hydrolase-like domain kinase"/>
    <property type="match status" value="1"/>
</dbReference>
<accession>A0A2P6SB38</accession>
<organism evidence="17 18">
    <name type="scientific">Rosa chinensis</name>
    <name type="common">China rose</name>
    <dbReference type="NCBI Taxonomy" id="74649"/>
    <lineage>
        <taxon>Eukaryota</taxon>
        <taxon>Viridiplantae</taxon>
        <taxon>Streptophyta</taxon>
        <taxon>Embryophyta</taxon>
        <taxon>Tracheophyta</taxon>
        <taxon>Spermatophyta</taxon>
        <taxon>Magnoliopsida</taxon>
        <taxon>eudicotyledons</taxon>
        <taxon>Gunneridae</taxon>
        <taxon>Pentapetalae</taxon>
        <taxon>rosids</taxon>
        <taxon>fabids</taxon>
        <taxon>Rosales</taxon>
        <taxon>Rosaceae</taxon>
        <taxon>Rosoideae</taxon>
        <taxon>Rosoideae incertae sedis</taxon>
        <taxon>Rosa</taxon>
    </lineage>
</organism>
<dbReference type="InterPro" id="IPR001480">
    <property type="entry name" value="Bulb-type_lectin_dom"/>
</dbReference>
<evidence type="ECO:0000313" key="18">
    <source>
        <dbReference type="Proteomes" id="UP000238479"/>
    </source>
</evidence>
<reference evidence="17 18" key="1">
    <citation type="journal article" date="2018" name="Nat. Genet.">
        <title>The Rosa genome provides new insights in the design of modern roses.</title>
        <authorList>
            <person name="Bendahmane M."/>
        </authorList>
    </citation>
    <scope>NUCLEOTIDE SEQUENCE [LARGE SCALE GENOMIC DNA]</scope>
    <source>
        <strain evidence="18">cv. Old Blush</strain>
    </source>
</reference>
<feature type="domain" description="Protein kinase" evidence="14">
    <location>
        <begin position="425"/>
        <end position="704"/>
    </location>
</feature>
<evidence type="ECO:0000256" key="7">
    <source>
        <dbReference type="ARBA" id="ARBA00022777"/>
    </source>
</evidence>
<evidence type="ECO:0000256" key="5">
    <source>
        <dbReference type="ARBA" id="ARBA00022729"/>
    </source>
</evidence>
<dbReference type="PANTHER" id="PTHR27002">
    <property type="entry name" value="RECEPTOR-LIKE SERINE/THREONINE-PROTEIN KINASE SD1-8"/>
    <property type="match status" value="1"/>
</dbReference>
<dbReference type="Pfam" id="PF00954">
    <property type="entry name" value="S_locus_glycop"/>
    <property type="match status" value="1"/>
</dbReference>
<dbReference type="Gramene" id="PRQ55869">
    <property type="protein sequence ID" value="PRQ55869"/>
    <property type="gene ID" value="RchiOBHm_Chr1g0329371"/>
</dbReference>
<keyword evidence="9" id="KW-1015">Disulfide bond</keyword>
<dbReference type="SMART" id="SM00220">
    <property type="entry name" value="S_TKc"/>
    <property type="match status" value="1"/>
</dbReference>
<feature type="domain" description="Apple" evidence="16">
    <location>
        <begin position="338"/>
        <end position="422"/>
    </location>
</feature>
<keyword evidence="7 11" id="KW-0418">Kinase</keyword>
<dbReference type="EMBL" id="PDCK01000039">
    <property type="protein sequence ID" value="PRQ55869.1"/>
    <property type="molecule type" value="Genomic_DNA"/>
</dbReference>
<dbReference type="Proteomes" id="UP000238479">
    <property type="component" value="Chromosome 1"/>
</dbReference>
<dbReference type="GO" id="GO:0005524">
    <property type="term" value="F:ATP binding"/>
    <property type="evidence" value="ECO:0007669"/>
    <property type="project" value="UniProtKB-KW"/>
</dbReference>
<keyword evidence="8 11" id="KW-0067">ATP-binding</keyword>
<feature type="signal peptide" evidence="13">
    <location>
        <begin position="1"/>
        <end position="22"/>
    </location>
</feature>
<dbReference type="Pfam" id="PF08276">
    <property type="entry name" value="PAN_2"/>
    <property type="match status" value="1"/>
</dbReference>
<dbReference type="SMART" id="SM00473">
    <property type="entry name" value="PAN_AP"/>
    <property type="match status" value="1"/>
</dbReference>
<dbReference type="InterPro" id="IPR011009">
    <property type="entry name" value="Kinase-like_dom_sf"/>
</dbReference>
<keyword evidence="2" id="KW-1003">Cell membrane</keyword>
<dbReference type="InterPro" id="IPR036426">
    <property type="entry name" value="Bulb-type_lectin_dom_sf"/>
</dbReference>
<dbReference type="PANTHER" id="PTHR27002:SF841">
    <property type="entry name" value="RECEPTOR-LIKE SERINE_THREONINE-PROTEIN KINASE"/>
    <property type="match status" value="1"/>
</dbReference>
<proteinExistence type="inferred from homology"/>
<dbReference type="PROSITE" id="PS50011">
    <property type="entry name" value="PROTEIN_KINASE_DOM"/>
    <property type="match status" value="1"/>
</dbReference>
<dbReference type="SMART" id="SM00108">
    <property type="entry name" value="B_lectin"/>
    <property type="match status" value="1"/>
</dbReference>